<reference evidence="1 2" key="1">
    <citation type="submission" date="2019-07" db="EMBL/GenBank/DDBJ databases">
        <title>New species of Amycolatopsis and Streptomyces.</title>
        <authorList>
            <person name="Duangmal K."/>
            <person name="Teo W.F.A."/>
            <person name="Lipun K."/>
        </authorList>
    </citation>
    <scope>NUCLEOTIDE SEQUENCE [LARGE SCALE GENOMIC DNA]</scope>
    <source>
        <strain evidence="1 2">TISTR 2346</strain>
    </source>
</reference>
<keyword evidence="2" id="KW-1185">Reference proteome</keyword>
<protein>
    <submittedName>
        <fullName evidence="1">Uncharacterized protein</fullName>
    </submittedName>
</protein>
<dbReference type="AlphaFoldDB" id="A0A5N8VYL4"/>
<dbReference type="EMBL" id="VJZE01000013">
    <property type="protein sequence ID" value="MPY39128.1"/>
    <property type="molecule type" value="Genomic_DNA"/>
</dbReference>
<dbReference type="Proteomes" id="UP000326979">
    <property type="component" value="Unassembled WGS sequence"/>
</dbReference>
<sequence length="178" mass="18141">MTGNHVASSVEAAAQALDRLEQSLRAGGFPEGTTAYECMAEVLLAQRLFPDGPSATGPDPAVLRGFEQIGTTAGRIYGLLQPYVAVMRRLAALAPAAAVDAAPAAPAVPPDVSAAVLAALRRRGRRGASVSVLCRTTGLAAGVVEAALDALVGHGIARTRDGGGVRSFFVHETRGARG</sequence>
<accession>A0A5N8VYL4</accession>
<comment type="caution">
    <text evidence="1">The sequence shown here is derived from an EMBL/GenBank/DDBJ whole genome shotgun (WGS) entry which is preliminary data.</text>
</comment>
<evidence type="ECO:0000313" key="1">
    <source>
        <dbReference type="EMBL" id="MPY39128.1"/>
    </source>
</evidence>
<name>A0A5N8VYL4_9ACTN</name>
<dbReference type="RefSeq" id="WP_152780367.1">
    <property type="nucleotide sequence ID" value="NZ_BAABEQ010000146.1"/>
</dbReference>
<proteinExistence type="predicted"/>
<organism evidence="1 2">
    <name type="scientific">Streptomyces phyllanthi</name>
    <dbReference type="NCBI Taxonomy" id="1803180"/>
    <lineage>
        <taxon>Bacteria</taxon>
        <taxon>Bacillati</taxon>
        <taxon>Actinomycetota</taxon>
        <taxon>Actinomycetes</taxon>
        <taxon>Kitasatosporales</taxon>
        <taxon>Streptomycetaceae</taxon>
        <taxon>Streptomyces</taxon>
    </lineage>
</organism>
<evidence type="ECO:0000313" key="2">
    <source>
        <dbReference type="Proteomes" id="UP000326979"/>
    </source>
</evidence>
<gene>
    <name evidence="1" type="ORF">FNH04_04070</name>
</gene>